<evidence type="ECO:0000256" key="1">
    <source>
        <dbReference type="ARBA" id="ARBA00006739"/>
    </source>
</evidence>
<keyword evidence="4" id="KW-0175">Coiled coil</keyword>
<dbReference type="PANTHER" id="PTHR43179:SF12">
    <property type="entry name" value="GALACTOFURANOSYLTRANSFERASE GLFT2"/>
    <property type="match status" value="1"/>
</dbReference>
<dbReference type="Gene3D" id="3.90.550.10">
    <property type="entry name" value="Spore Coat Polysaccharide Biosynthesis Protein SpsA, Chain A"/>
    <property type="match status" value="1"/>
</dbReference>
<comment type="caution">
    <text evidence="6">The sequence shown here is derived from an EMBL/GenBank/DDBJ whole genome shotgun (WGS) entry which is preliminary data.</text>
</comment>
<keyword evidence="2" id="KW-0328">Glycosyltransferase</keyword>
<dbReference type="GO" id="GO:0016757">
    <property type="term" value="F:glycosyltransferase activity"/>
    <property type="evidence" value="ECO:0007669"/>
    <property type="project" value="UniProtKB-KW"/>
</dbReference>
<protein>
    <submittedName>
        <fullName evidence="6">Glycosyltransferase</fullName>
    </submittedName>
</protein>
<evidence type="ECO:0000256" key="2">
    <source>
        <dbReference type="ARBA" id="ARBA00022676"/>
    </source>
</evidence>
<dbReference type="InterPro" id="IPR001173">
    <property type="entry name" value="Glyco_trans_2-like"/>
</dbReference>
<reference evidence="6" key="1">
    <citation type="journal article" date="2020" name="mSystems">
        <title>Genome- and Community-Level Interaction Insights into Carbon Utilization and Element Cycling Functions of Hydrothermarchaeota in Hydrothermal Sediment.</title>
        <authorList>
            <person name="Zhou Z."/>
            <person name="Liu Y."/>
            <person name="Xu W."/>
            <person name="Pan J."/>
            <person name="Luo Z.H."/>
            <person name="Li M."/>
        </authorList>
    </citation>
    <scope>NUCLEOTIDE SEQUENCE [LARGE SCALE GENOMIC DNA]</scope>
    <source>
        <strain evidence="6">HyVt-233</strain>
    </source>
</reference>
<evidence type="ECO:0000256" key="4">
    <source>
        <dbReference type="SAM" id="Coils"/>
    </source>
</evidence>
<evidence type="ECO:0000256" key="3">
    <source>
        <dbReference type="ARBA" id="ARBA00022679"/>
    </source>
</evidence>
<keyword evidence="3" id="KW-0808">Transferase</keyword>
<dbReference type="InterPro" id="IPR029044">
    <property type="entry name" value="Nucleotide-diphossugar_trans"/>
</dbReference>
<feature type="domain" description="Glycosyltransferase 2-like" evidence="5">
    <location>
        <begin position="97"/>
        <end position="242"/>
    </location>
</feature>
<dbReference type="PANTHER" id="PTHR43179">
    <property type="entry name" value="RHAMNOSYLTRANSFERASE WBBL"/>
    <property type="match status" value="1"/>
</dbReference>
<sequence>MLKTQTIVDLIRKINLLKQQLQTEFEIDKLLNDLKMDLETKAIQDLRKKLEYLDKKLVKTKEVIKEIEHLENLIKQEQQLIKNYLEEAKKPLADDKEIKRVEIIMLTYKEPDIESEAARRVIYKTKWPYKFVLFDNRPNSRNFAKVWNKLIKESTCDYVLIMDSDAFVETDGWLTKLMETFDKFPNAMVVGPVAGAYGTVATQQNMNPQNAYIKATQISGYCFLVNKKIFDKIGYFDEDFCAFGQDSDFFARVVEAGFEIIINANVLVYHGKGNKADISLKKAEREEGFNWRLDSEIARALFEKKRKERQNAR</sequence>
<dbReference type="SUPFAM" id="SSF53448">
    <property type="entry name" value="Nucleotide-diphospho-sugar transferases"/>
    <property type="match status" value="1"/>
</dbReference>
<dbReference type="AlphaFoldDB" id="A0A7C0YBD0"/>
<dbReference type="Pfam" id="PF00535">
    <property type="entry name" value="Glycos_transf_2"/>
    <property type="match status" value="1"/>
</dbReference>
<name>A0A7C0YBD0_DESA2</name>
<evidence type="ECO:0000313" key="6">
    <source>
        <dbReference type="EMBL" id="HDD45192.1"/>
    </source>
</evidence>
<dbReference type="Proteomes" id="UP000886289">
    <property type="component" value="Unassembled WGS sequence"/>
</dbReference>
<gene>
    <name evidence="6" type="ORF">ENG63_10095</name>
</gene>
<comment type="similarity">
    <text evidence="1">Belongs to the glycosyltransferase 2 family.</text>
</comment>
<feature type="coiled-coil region" evidence="4">
    <location>
        <begin position="43"/>
        <end position="87"/>
    </location>
</feature>
<evidence type="ECO:0000259" key="5">
    <source>
        <dbReference type="Pfam" id="PF00535"/>
    </source>
</evidence>
<organism evidence="6">
    <name type="scientific">Desulfofervidus auxilii</name>
    <dbReference type="NCBI Taxonomy" id="1621989"/>
    <lineage>
        <taxon>Bacteria</taxon>
        <taxon>Pseudomonadati</taxon>
        <taxon>Thermodesulfobacteriota</taxon>
        <taxon>Candidatus Desulfofervidia</taxon>
        <taxon>Candidatus Desulfofervidales</taxon>
        <taxon>Candidatus Desulfofervidaceae</taxon>
        <taxon>Candidatus Desulfofervidus</taxon>
    </lineage>
</organism>
<proteinExistence type="inferred from homology"/>
<accession>A0A7C0YBD0</accession>
<dbReference type="EMBL" id="DRBS01000374">
    <property type="protein sequence ID" value="HDD45192.1"/>
    <property type="molecule type" value="Genomic_DNA"/>
</dbReference>